<comment type="caution">
    <text evidence="1">The sequence shown here is derived from an EMBL/GenBank/DDBJ whole genome shotgun (WGS) entry which is preliminary data.</text>
</comment>
<name>A0ACB9RUB3_9MYRT</name>
<evidence type="ECO:0000313" key="1">
    <source>
        <dbReference type="EMBL" id="KAI4382603.1"/>
    </source>
</evidence>
<evidence type="ECO:0000313" key="2">
    <source>
        <dbReference type="Proteomes" id="UP001057402"/>
    </source>
</evidence>
<dbReference type="Proteomes" id="UP001057402">
    <property type="component" value="Chromosome 3"/>
</dbReference>
<gene>
    <name evidence="1" type="ORF">MLD38_008547</name>
</gene>
<proteinExistence type="predicted"/>
<dbReference type="EMBL" id="CM042882">
    <property type="protein sequence ID" value="KAI4382603.1"/>
    <property type="molecule type" value="Genomic_DNA"/>
</dbReference>
<protein>
    <submittedName>
        <fullName evidence="1">Uncharacterized protein</fullName>
    </submittedName>
</protein>
<reference evidence="2" key="1">
    <citation type="journal article" date="2023" name="Front. Plant Sci.">
        <title>Chromosomal-level genome assembly of Melastoma candidum provides insights into trichome evolution.</title>
        <authorList>
            <person name="Zhong Y."/>
            <person name="Wu W."/>
            <person name="Sun C."/>
            <person name="Zou P."/>
            <person name="Liu Y."/>
            <person name="Dai S."/>
            <person name="Zhou R."/>
        </authorList>
    </citation>
    <scope>NUCLEOTIDE SEQUENCE [LARGE SCALE GENOMIC DNA]</scope>
</reference>
<organism evidence="1 2">
    <name type="scientific">Melastoma candidum</name>
    <dbReference type="NCBI Taxonomy" id="119954"/>
    <lineage>
        <taxon>Eukaryota</taxon>
        <taxon>Viridiplantae</taxon>
        <taxon>Streptophyta</taxon>
        <taxon>Embryophyta</taxon>
        <taxon>Tracheophyta</taxon>
        <taxon>Spermatophyta</taxon>
        <taxon>Magnoliopsida</taxon>
        <taxon>eudicotyledons</taxon>
        <taxon>Gunneridae</taxon>
        <taxon>Pentapetalae</taxon>
        <taxon>rosids</taxon>
        <taxon>malvids</taxon>
        <taxon>Myrtales</taxon>
        <taxon>Melastomataceae</taxon>
        <taxon>Melastomatoideae</taxon>
        <taxon>Melastomateae</taxon>
        <taxon>Melastoma</taxon>
    </lineage>
</organism>
<keyword evidence="2" id="KW-1185">Reference proteome</keyword>
<accession>A0ACB9RUB3</accession>
<sequence length="304" mass="33021">MEPEGGDVRSIAKSDEVLRDGLGGSESTGNSALIVRRIDEDDAGLDEELAQEFRLRVRLDSTEQEGDDDVDEEEEEFAFVCENPHGLVISAEDAFEDGQIRPFYPVFGRNIFLEEDASQPGSSSASYSVPRGFLLEEWMRNPSSSSSSSSDGGDLPGGLAEGTYCVWGQGKPADTEAACKKSNSTGFSKLWRVKDLVVRSNSDGKDAFVFLNPRKPKDNAATETATPVLEMKPAPKPNSSKAKAKAKASASASASMVTTKKEGRQGGGHGYLVRNDKDKRRSYLPYKVGFFTNINGMSRNVHPY</sequence>